<gene>
    <name evidence="9" type="ORF">ACFPM8_17375</name>
</gene>
<sequence>MSLHTPIFLRRSARTLAALLCAAGLMSAAHAGVTISGTRVIFDGAKREASVTVKNGPELPYVVQSWVEQMGDGDSAADAPRAPFLVAPPLLRLDAGKESMLRILRNGGDLPTDRESVFILNVKEIPPKSQEDNVLQLAIRSRVKLFYRPPGLEGKAAEAAKQLSWSLATGADGKPALKVANASRYHLTFGSVKVADADNNSQEIKGGMVAPLAELMLPLTPRKATTATVPQAPSSVTFTTINDFGGETDAETIRLAAPSASAK</sequence>
<evidence type="ECO:0000256" key="5">
    <source>
        <dbReference type="ARBA" id="ARBA00023186"/>
    </source>
</evidence>
<evidence type="ECO:0000313" key="10">
    <source>
        <dbReference type="Proteomes" id="UP001596045"/>
    </source>
</evidence>
<dbReference type="InterPro" id="IPR016148">
    <property type="entry name" value="Pili_assmbl_chaperone_C"/>
</dbReference>
<feature type="signal peptide" evidence="6">
    <location>
        <begin position="1"/>
        <end position="31"/>
    </location>
</feature>
<dbReference type="SUPFAM" id="SSF49584">
    <property type="entry name" value="Periplasmic chaperone C-domain"/>
    <property type="match status" value="1"/>
</dbReference>
<dbReference type="Pfam" id="PF00345">
    <property type="entry name" value="PapD_N"/>
    <property type="match status" value="1"/>
</dbReference>
<reference evidence="10" key="1">
    <citation type="journal article" date="2019" name="Int. J. Syst. Evol. Microbiol.">
        <title>The Global Catalogue of Microorganisms (GCM) 10K type strain sequencing project: providing services to taxonomists for standard genome sequencing and annotation.</title>
        <authorList>
            <consortium name="The Broad Institute Genomics Platform"/>
            <consortium name="The Broad Institute Genome Sequencing Center for Infectious Disease"/>
            <person name="Wu L."/>
            <person name="Ma J."/>
        </authorList>
    </citation>
    <scope>NUCLEOTIDE SEQUENCE [LARGE SCALE GENOMIC DNA]</scope>
    <source>
        <strain evidence="10">JCM 17066</strain>
    </source>
</reference>
<keyword evidence="3 6" id="KW-0732">Signal</keyword>
<evidence type="ECO:0000256" key="2">
    <source>
        <dbReference type="ARBA" id="ARBA00007399"/>
    </source>
</evidence>
<comment type="caution">
    <text evidence="9">The sequence shown here is derived from an EMBL/GenBank/DDBJ whole genome shotgun (WGS) entry which is preliminary data.</text>
</comment>
<keyword evidence="5" id="KW-0143">Chaperone</keyword>
<proteinExistence type="inferred from homology"/>
<dbReference type="PANTHER" id="PTHR30251">
    <property type="entry name" value="PILUS ASSEMBLY CHAPERONE"/>
    <property type="match status" value="1"/>
</dbReference>
<dbReference type="InterPro" id="IPR001829">
    <property type="entry name" value="Pili_assmbl_chaperone_bac"/>
</dbReference>
<evidence type="ECO:0000256" key="1">
    <source>
        <dbReference type="ARBA" id="ARBA00004418"/>
    </source>
</evidence>
<dbReference type="PANTHER" id="PTHR30251:SF2">
    <property type="entry name" value="FIMBRIAL CHAPERONE YADV-RELATED"/>
    <property type="match status" value="1"/>
</dbReference>
<name>A0ABW0MF84_9BURK</name>
<organism evidence="9 10">
    <name type="scientific">Paraherbaspirillum soli</name>
    <dbReference type="NCBI Taxonomy" id="631222"/>
    <lineage>
        <taxon>Bacteria</taxon>
        <taxon>Pseudomonadati</taxon>
        <taxon>Pseudomonadota</taxon>
        <taxon>Betaproteobacteria</taxon>
        <taxon>Burkholderiales</taxon>
        <taxon>Oxalobacteraceae</taxon>
        <taxon>Paraherbaspirillum</taxon>
    </lineage>
</organism>
<keyword evidence="10" id="KW-1185">Reference proteome</keyword>
<evidence type="ECO:0000259" key="7">
    <source>
        <dbReference type="Pfam" id="PF00345"/>
    </source>
</evidence>
<feature type="domain" description="Pili assembly chaperone N-terminal" evidence="7">
    <location>
        <begin position="32"/>
        <end position="152"/>
    </location>
</feature>
<protein>
    <submittedName>
        <fullName evidence="9">Molecular chaperone</fullName>
    </submittedName>
</protein>
<evidence type="ECO:0000259" key="8">
    <source>
        <dbReference type="Pfam" id="PF02753"/>
    </source>
</evidence>
<accession>A0ABW0MF84</accession>
<comment type="subcellular location">
    <subcellularLocation>
        <location evidence="1">Periplasm</location>
    </subcellularLocation>
</comment>
<dbReference type="InterPro" id="IPR036316">
    <property type="entry name" value="Pili_assmbl_chap_C_dom_sf"/>
</dbReference>
<feature type="domain" description="Pili assembly chaperone C-terminal" evidence="8">
    <location>
        <begin position="179"/>
        <end position="248"/>
    </location>
</feature>
<feature type="chain" id="PRO_5046399615" evidence="6">
    <location>
        <begin position="32"/>
        <end position="263"/>
    </location>
</feature>
<dbReference type="SUPFAM" id="SSF49354">
    <property type="entry name" value="PapD-like"/>
    <property type="match status" value="1"/>
</dbReference>
<dbReference type="InterPro" id="IPR008962">
    <property type="entry name" value="PapD-like_sf"/>
</dbReference>
<dbReference type="InterPro" id="IPR050643">
    <property type="entry name" value="Periplasmic_pilus_chap"/>
</dbReference>
<dbReference type="Pfam" id="PF02753">
    <property type="entry name" value="PapD_C"/>
    <property type="match status" value="1"/>
</dbReference>
<evidence type="ECO:0000256" key="4">
    <source>
        <dbReference type="ARBA" id="ARBA00022764"/>
    </source>
</evidence>
<dbReference type="InterPro" id="IPR013783">
    <property type="entry name" value="Ig-like_fold"/>
</dbReference>
<dbReference type="Proteomes" id="UP001596045">
    <property type="component" value="Unassembled WGS sequence"/>
</dbReference>
<dbReference type="EMBL" id="JBHSMT010000028">
    <property type="protein sequence ID" value="MFC5475737.1"/>
    <property type="molecule type" value="Genomic_DNA"/>
</dbReference>
<evidence type="ECO:0000256" key="6">
    <source>
        <dbReference type="SAM" id="SignalP"/>
    </source>
</evidence>
<evidence type="ECO:0000256" key="3">
    <source>
        <dbReference type="ARBA" id="ARBA00022729"/>
    </source>
</evidence>
<dbReference type="RefSeq" id="WP_378999309.1">
    <property type="nucleotide sequence ID" value="NZ_JBHSMT010000028.1"/>
</dbReference>
<evidence type="ECO:0000313" key="9">
    <source>
        <dbReference type="EMBL" id="MFC5475737.1"/>
    </source>
</evidence>
<dbReference type="PRINTS" id="PR00969">
    <property type="entry name" value="CHAPERONPILI"/>
</dbReference>
<dbReference type="Gene3D" id="2.60.40.10">
    <property type="entry name" value="Immunoglobulins"/>
    <property type="match status" value="2"/>
</dbReference>
<keyword evidence="4" id="KW-0574">Periplasm</keyword>
<comment type="similarity">
    <text evidence="2">Belongs to the periplasmic pilus chaperone family.</text>
</comment>
<dbReference type="InterPro" id="IPR016147">
    <property type="entry name" value="Pili_assmbl_chaperone_N"/>
</dbReference>